<dbReference type="EMBL" id="JAMQGM010000050">
    <property type="protein sequence ID" value="MCM2580051.1"/>
    <property type="molecule type" value="Genomic_DNA"/>
</dbReference>
<organism evidence="2 3">
    <name type="scientific">Streptomyces meridianus</name>
    <dbReference type="NCBI Taxonomy" id="2938945"/>
    <lineage>
        <taxon>Bacteria</taxon>
        <taxon>Bacillati</taxon>
        <taxon>Actinomycetota</taxon>
        <taxon>Actinomycetes</taxon>
        <taxon>Kitasatosporales</taxon>
        <taxon>Streptomycetaceae</taxon>
        <taxon>Streptomyces</taxon>
    </lineage>
</organism>
<gene>
    <name evidence="2" type="ORF">M1E25_22330</name>
</gene>
<keyword evidence="1" id="KW-0472">Membrane</keyword>
<keyword evidence="3" id="KW-1185">Reference proteome</keyword>
<comment type="caution">
    <text evidence="2">The sequence shown here is derived from an EMBL/GenBank/DDBJ whole genome shotgun (WGS) entry which is preliminary data.</text>
</comment>
<dbReference type="Proteomes" id="UP001167160">
    <property type="component" value="Unassembled WGS sequence"/>
</dbReference>
<reference evidence="2" key="1">
    <citation type="journal article" date="2023" name="Int. J. Syst. Evol. Microbiol.">
        <title>Streptomyces meridianus sp. nov. isolated from brackish water of the Tagus estuary in Alcochete, Portugal.</title>
        <authorList>
            <person name="Santos J.D.N."/>
            <person name="Klimek D."/>
            <person name="Calusinska M."/>
            <person name="Lobo Da Cunha A."/>
            <person name="Catita J."/>
            <person name="Goncalves H."/>
            <person name="Gonzalez I."/>
            <person name="Reyes F."/>
            <person name="Lage O.M."/>
        </authorList>
    </citation>
    <scope>NUCLEOTIDE SEQUENCE</scope>
    <source>
        <strain evidence="2">MTZ3.1</strain>
    </source>
</reference>
<evidence type="ECO:0000256" key="1">
    <source>
        <dbReference type="SAM" id="Phobius"/>
    </source>
</evidence>
<dbReference type="InterPro" id="IPR021401">
    <property type="entry name" value="DUF3040"/>
</dbReference>
<evidence type="ECO:0000313" key="3">
    <source>
        <dbReference type="Proteomes" id="UP001167160"/>
    </source>
</evidence>
<accession>A0ABT0XC09</accession>
<keyword evidence="1" id="KW-0812">Transmembrane</keyword>
<name>A0ABT0XC09_9ACTN</name>
<evidence type="ECO:0000313" key="2">
    <source>
        <dbReference type="EMBL" id="MCM2580051.1"/>
    </source>
</evidence>
<protein>
    <submittedName>
        <fullName evidence="2">DUF3040 domain-containing protein</fullName>
    </submittedName>
</protein>
<dbReference type="Pfam" id="PF11239">
    <property type="entry name" value="DUF3040"/>
    <property type="match status" value="1"/>
</dbReference>
<sequence>MPGSDDERLDALHTLDARMHREDPRFADALAAGRACPPREYRHSSAWVLLATALVPLAVGALLGHGLLLTGGLVLAGIAGHLFDSRRTRPRQPGRGPPFR</sequence>
<dbReference type="RefSeq" id="WP_251418525.1">
    <property type="nucleotide sequence ID" value="NZ_JAMQGM010000050.1"/>
</dbReference>
<keyword evidence="1" id="KW-1133">Transmembrane helix</keyword>
<proteinExistence type="predicted"/>
<feature type="transmembrane region" description="Helical" evidence="1">
    <location>
        <begin position="47"/>
        <end position="79"/>
    </location>
</feature>